<name>A0A5B7GZG9_PORTR</name>
<organism evidence="2 3">
    <name type="scientific">Portunus trituberculatus</name>
    <name type="common">Swimming crab</name>
    <name type="synonym">Neptunus trituberculatus</name>
    <dbReference type="NCBI Taxonomy" id="210409"/>
    <lineage>
        <taxon>Eukaryota</taxon>
        <taxon>Metazoa</taxon>
        <taxon>Ecdysozoa</taxon>
        <taxon>Arthropoda</taxon>
        <taxon>Crustacea</taxon>
        <taxon>Multicrustacea</taxon>
        <taxon>Malacostraca</taxon>
        <taxon>Eumalacostraca</taxon>
        <taxon>Eucarida</taxon>
        <taxon>Decapoda</taxon>
        <taxon>Pleocyemata</taxon>
        <taxon>Brachyura</taxon>
        <taxon>Eubrachyura</taxon>
        <taxon>Portunoidea</taxon>
        <taxon>Portunidae</taxon>
        <taxon>Portuninae</taxon>
        <taxon>Portunus</taxon>
    </lineage>
</organism>
<dbReference type="EMBL" id="VSRR010023691">
    <property type="protein sequence ID" value="MPC65691.1"/>
    <property type="molecule type" value="Genomic_DNA"/>
</dbReference>
<proteinExistence type="predicted"/>
<sequence length="209" mass="23784">MDNLQGTCTKAPHATTTTTTHIQPLHFHIITIPSPNKHPNTHHHHNHKHISLPTTQQAAHTGRTHPHHLLLRHIPCRTQGTRATTMCPGRLDRDALQHNYEPPCNKRAQHNTAKEPHHARHARCSTTNGARCSKTSGPRRVRSIGRWWMGAREGGRRRWGDGEKGEGRTEEEEGGRESLYPKPGDQCGKKRKASQEKTTRSRESREEWT</sequence>
<comment type="caution">
    <text evidence="2">The sequence shown here is derived from an EMBL/GenBank/DDBJ whole genome shotgun (WGS) entry which is preliminary data.</text>
</comment>
<protein>
    <submittedName>
        <fullName evidence="2">Uncharacterized protein</fullName>
    </submittedName>
</protein>
<feature type="compositionally biased region" description="Basic and acidic residues" evidence="1">
    <location>
        <begin position="193"/>
        <end position="209"/>
    </location>
</feature>
<feature type="compositionally biased region" description="Polar residues" evidence="1">
    <location>
        <begin position="124"/>
        <end position="136"/>
    </location>
</feature>
<evidence type="ECO:0000256" key="1">
    <source>
        <dbReference type="SAM" id="MobiDB-lite"/>
    </source>
</evidence>
<reference evidence="2 3" key="1">
    <citation type="submission" date="2019-05" db="EMBL/GenBank/DDBJ databases">
        <title>Another draft genome of Portunus trituberculatus and its Hox gene families provides insights of decapod evolution.</title>
        <authorList>
            <person name="Jeong J.-H."/>
            <person name="Song I."/>
            <person name="Kim S."/>
            <person name="Choi T."/>
            <person name="Kim D."/>
            <person name="Ryu S."/>
            <person name="Kim W."/>
        </authorList>
    </citation>
    <scope>NUCLEOTIDE SEQUENCE [LARGE SCALE GENOMIC DNA]</scope>
    <source>
        <tissue evidence="2">Muscle</tissue>
    </source>
</reference>
<keyword evidence="3" id="KW-1185">Reference proteome</keyword>
<dbReference type="AlphaFoldDB" id="A0A5B7GZG9"/>
<feature type="region of interest" description="Disordered" evidence="1">
    <location>
        <begin position="100"/>
        <end position="209"/>
    </location>
</feature>
<evidence type="ECO:0000313" key="3">
    <source>
        <dbReference type="Proteomes" id="UP000324222"/>
    </source>
</evidence>
<gene>
    <name evidence="2" type="ORF">E2C01_059827</name>
</gene>
<accession>A0A5B7GZG9</accession>
<dbReference type="Proteomes" id="UP000324222">
    <property type="component" value="Unassembled WGS sequence"/>
</dbReference>
<feature type="compositionally biased region" description="Basic and acidic residues" evidence="1">
    <location>
        <begin position="153"/>
        <end position="168"/>
    </location>
</feature>
<evidence type="ECO:0000313" key="2">
    <source>
        <dbReference type="EMBL" id="MPC65691.1"/>
    </source>
</evidence>